<dbReference type="RefSeq" id="WP_382390715.1">
    <property type="nucleotide sequence ID" value="NZ_JBHTCQ010000001.1"/>
</dbReference>
<feature type="transmembrane region" description="Helical" evidence="5">
    <location>
        <begin position="278"/>
        <end position="297"/>
    </location>
</feature>
<evidence type="ECO:0000259" key="6">
    <source>
        <dbReference type="PROSITE" id="PS50850"/>
    </source>
</evidence>
<dbReference type="InterPro" id="IPR011701">
    <property type="entry name" value="MFS"/>
</dbReference>
<keyword evidence="2 5" id="KW-0812">Transmembrane</keyword>
<evidence type="ECO:0000313" key="8">
    <source>
        <dbReference type="Proteomes" id="UP001596455"/>
    </source>
</evidence>
<feature type="transmembrane region" description="Helical" evidence="5">
    <location>
        <begin position="56"/>
        <end position="74"/>
    </location>
</feature>
<dbReference type="SUPFAM" id="SSF103473">
    <property type="entry name" value="MFS general substrate transporter"/>
    <property type="match status" value="1"/>
</dbReference>
<name>A0ABW2Q5I6_9MICO</name>
<dbReference type="PROSITE" id="PS50850">
    <property type="entry name" value="MFS"/>
    <property type="match status" value="1"/>
</dbReference>
<evidence type="ECO:0000256" key="3">
    <source>
        <dbReference type="ARBA" id="ARBA00022989"/>
    </source>
</evidence>
<feature type="transmembrane region" description="Helical" evidence="5">
    <location>
        <begin position="244"/>
        <end position="266"/>
    </location>
</feature>
<feature type="domain" description="Major facilitator superfamily (MFS) profile" evidence="6">
    <location>
        <begin position="193"/>
        <end position="394"/>
    </location>
</feature>
<dbReference type="PANTHER" id="PTHR23531">
    <property type="entry name" value="QUINOLENE RESISTANCE PROTEIN NORA"/>
    <property type="match status" value="1"/>
</dbReference>
<feature type="transmembrane region" description="Helical" evidence="5">
    <location>
        <begin position="86"/>
        <end position="108"/>
    </location>
</feature>
<feature type="transmembrane region" description="Helical" evidence="5">
    <location>
        <begin position="114"/>
        <end position="138"/>
    </location>
</feature>
<feature type="transmembrane region" description="Helical" evidence="5">
    <location>
        <begin position="150"/>
        <end position="171"/>
    </location>
</feature>
<comment type="caution">
    <text evidence="7">The sequence shown here is derived from an EMBL/GenBank/DDBJ whole genome shotgun (WGS) entry which is preliminary data.</text>
</comment>
<dbReference type="InterPro" id="IPR020846">
    <property type="entry name" value="MFS_dom"/>
</dbReference>
<feature type="transmembrane region" description="Helical" evidence="5">
    <location>
        <begin position="177"/>
        <end position="202"/>
    </location>
</feature>
<dbReference type="EMBL" id="JBHTCQ010000001">
    <property type="protein sequence ID" value="MFC7403857.1"/>
    <property type="molecule type" value="Genomic_DNA"/>
</dbReference>
<feature type="transmembrane region" description="Helical" evidence="5">
    <location>
        <begin position="367"/>
        <end position="389"/>
    </location>
</feature>
<protein>
    <submittedName>
        <fullName evidence="7">MFS transporter</fullName>
    </submittedName>
</protein>
<dbReference type="Proteomes" id="UP001596455">
    <property type="component" value="Unassembled WGS sequence"/>
</dbReference>
<dbReference type="InterPro" id="IPR052714">
    <property type="entry name" value="MFS_Exporter"/>
</dbReference>
<keyword evidence="3 5" id="KW-1133">Transmembrane helix</keyword>
<evidence type="ECO:0000256" key="4">
    <source>
        <dbReference type="ARBA" id="ARBA00023136"/>
    </source>
</evidence>
<keyword evidence="8" id="KW-1185">Reference proteome</keyword>
<organism evidence="7 8">
    <name type="scientific">Georgenia alba</name>
    <dbReference type="NCBI Taxonomy" id="2233858"/>
    <lineage>
        <taxon>Bacteria</taxon>
        <taxon>Bacillati</taxon>
        <taxon>Actinomycetota</taxon>
        <taxon>Actinomycetes</taxon>
        <taxon>Micrococcales</taxon>
        <taxon>Bogoriellaceae</taxon>
        <taxon>Georgenia</taxon>
    </lineage>
</organism>
<dbReference type="Pfam" id="PF07690">
    <property type="entry name" value="MFS_1"/>
    <property type="match status" value="1"/>
</dbReference>
<keyword evidence="4 5" id="KW-0472">Membrane</keyword>
<feature type="transmembrane region" description="Helical" evidence="5">
    <location>
        <begin position="337"/>
        <end position="361"/>
    </location>
</feature>
<gene>
    <name evidence="7" type="ORF">ACFQQL_01945</name>
</gene>
<feature type="transmembrane region" description="Helical" evidence="5">
    <location>
        <begin position="303"/>
        <end position="325"/>
    </location>
</feature>
<feature type="transmembrane region" description="Helical" evidence="5">
    <location>
        <begin position="28"/>
        <end position="50"/>
    </location>
</feature>
<reference evidence="8" key="1">
    <citation type="journal article" date="2019" name="Int. J. Syst. Evol. Microbiol.">
        <title>The Global Catalogue of Microorganisms (GCM) 10K type strain sequencing project: providing services to taxonomists for standard genome sequencing and annotation.</title>
        <authorList>
            <consortium name="The Broad Institute Genomics Platform"/>
            <consortium name="The Broad Institute Genome Sequencing Center for Infectious Disease"/>
            <person name="Wu L."/>
            <person name="Ma J."/>
        </authorList>
    </citation>
    <scope>NUCLEOTIDE SEQUENCE [LARGE SCALE GENOMIC DNA]</scope>
    <source>
        <strain evidence="8">JCM 1490</strain>
    </source>
</reference>
<proteinExistence type="predicted"/>
<evidence type="ECO:0000256" key="1">
    <source>
        <dbReference type="ARBA" id="ARBA00004651"/>
    </source>
</evidence>
<dbReference type="PANTHER" id="PTHR23531:SF1">
    <property type="entry name" value="QUINOLENE RESISTANCE PROTEIN NORA"/>
    <property type="match status" value="1"/>
</dbReference>
<evidence type="ECO:0000313" key="7">
    <source>
        <dbReference type="EMBL" id="MFC7403857.1"/>
    </source>
</evidence>
<evidence type="ECO:0000256" key="2">
    <source>
        <dbReference type="ARBA" id="ARBA00022692"/>
    </source>
</evidence>
<accession>A0ABW2Q5I6</accession>
<dbReference type="InterPro" id="IPR036259">
    <property type="entry name" value="MFS_trans_sf"/>
</dbReference>
<dbReference type="Gene3D" id="1.20.1250.20">
    <property type="entry name" value="MFS general substrate transporter like domains"/>
    <property type="match status" value="2"/>
</dbReference>
<feature type="transmembrane region" description="Helical" evidence="5">
    <location>
        <begin position="214"/>
        <end position="238"/>
    </location>
</feature>
<sequence length="394" mass="39385">MSRSCRTQQRHQQSVVSPARRDLGALRVLLAVTFLAFVNYAALLGVVPMWVSAGGAGSLFVGLTTAVMMTATVLTQVSAPWLFRLLSLRSMMIAGTILLGAPAPLYLLSPDVGWVLGVTVPRGIGFALVVMAGATLVASLAGEGRLSSSASLYGAAAALPNLAALAGGVWAAEGWGFAVVFWVSACSALLAGVLAAALPAALRGTFTVAALRDAGSALTPIGLFLTTAAAFGAASTFLPVASPGAGAASLALLGASVALLVGRLAAGFLGDRLRSDRLLLPTVVMAGAGMGTIGLALRYESTGVLIVGAAVLGAGFGACQNASFVTAVDRLGATRTAVASTVWNAAYDGGIGLGAVVIGWVTGLLGYPGAFLGMAVTIVAGALTFRAAVRLQPR</sequence>
<comment type="subcellular location">
    <subcellularLocation>
        <location evidence="1">Cell membrane</location>
        <topology evidence="1">Multi-pass membrane protein</topology>
    </subcellularLocation>
</comment>
<evidence type="ECO:0000256" key="5">
    <source>
        <dbReference type="SAM" id="Phobius"/>
    </source>
</evidence>